<dbReference type="STRING" id="35570.A0A1I8Q1I3"/>
<evidence type="ECO:0000313" key="4">
    <source>
        <dbReference type="Proteomes" id="UP000095300"/>
    </source>
</evidence>
<dbReference type="PANTHER" id="PTHR16768:SF5">
    <property type="entry name" value="FI14214P"/>
    <property type="match status" value="1"/>
</dbReference>
<dbReference type="PANTHER" id="PTHR16768">
    <property type="entry name" value="DOWN REGULATED IN RENAL CARCINOMA 1/TU3A"/>
    <property type="match status" value="1"/>
</dbReference>
<dbReference type="OrthoDB" id="5963205at2759"/>
<proteinExistence type="predicted"/>
<dbReference type="EnsemblMetazoa" id="SCAU013001-RA">
    <property type="protein sequence ID" value="SCAU013001-PA"/>
    <property type="gene ID" value="SCAU013001"/>
</dbReference>
<keyword evidence="4" id="KW-1185">Reference proteome</keyword>
<dbReference type="AlphaFoldDB" id="A0A1I8Q1I3"/>
<sequence length="213" mass="24386">MTNRTTISSDILDRIKMFETESDSEQQQQQQQLPPPPPTTVPIVEGFASEDFQRHSRIEVDGLANGCDIREKLAAKMMMPTPPPPPPPGVQTDANGLILPKKLINPCLTSTDRKQLHRELKFNTKMGISVLNQKTELQRAYEKRQQHHMDQQPPSPTFGLKSELNRVIMERAQKHEQARLQNLENNDDDKQYVNPEYLNARAKLRAGQRTDLK</sequence>
<dbReference type="InterPro" id="IPR009533">
    <property type="entry name" value="FAM107"/>
</dbReference>
<organism evidence="3 4">
    <name type="scientific">Stomoxys calcitrans</name>
    <name type="common">Stable fly</name>
    <name type="synonym">Conops calcitrans</name>
    <dbReference type="NCBI Taxonomy" id="35570"/>
    <lineage>
        <taxon>Eukaryota</taxon>
        <taxon>Metazoa</taxon>
        <taxon>Ecdysozoa</taxon>
        <taxon>Arthropoda</taxon>
        <taxon>Hexapoda</taxon>
        <taxon>Insecta</taxon>
        <taxon>Pterygota</taxon>
        <taxon>Neoptera</taxon>
        <taxon>Endopterygota</taxon>
        <taxon>Diptera</taxon>
        <taxon>Brachycera</taxon>
        <taxon>Muscomorpha</taxon>
        <taxon>Muscoidea</taxon>
        <taxon>Muscidae</taxon>
        <taxon>Stomoxys</taxon>
    </lineage>
</organism>
<feature type="region of interest" description="Disordered" evidence="2">
    <location>
        <begin position="1"/>
        <end position="41"/>
    </location>
</feature>
<gene>
    <name evidence="3" type="primary">106096332</name>
</gene>
<accession>A0A1I8Q1I3</accession>
<dbReference type="VEuPathDB" id="VectorBase:SCAU013001"/>
<evidence type="ECO:0000313" key="3">
    <source>
        <dbReference type="EnsemblMetazoa" id="SCAU013001-PA"/>
    </source>
</evidence>
<keyword evidence="1" id="KW-0175">Coiled coil</keyword>
<evidence type="ECO:0000256" key="1">
    <source>
        <dbReference type="ARBA" id="ARBA00023054"/>
    </source>
</evidence>
<dbReference type="Proteomes" id="UP000095300">
    <property type="component" value="Unassembled WGS sequence"/>
</dbReference>
<dbReference type="KEGG" id="scac:106096332"/>
<evidence type="ECO:0000256" key="2">
    <source>
        <dbReference type="SAM" id="MobiDB-lite"/>
    </source>
</evidence>
<dbReference type="Pfam" id="PF06625">
    <property type="entry name" value="DUF1151"/>
    <property type="match status" value="1"/>
</dbReference>
<protein>
    <submittedName>
        <fullName evidence="3">Uncharacterized protein</fullName>
    </submittedName>
</protein>
<reference evidence="3" key="1">
    <citation type="submission" date="2020-05" db="UniProtKB">
        <authorList>
            <consortium name="EnsemblMetazoa"/>
        </authorList>
    </citation>
    <scope>IDENTIFICATION</scope>
    <source>
        <strain evidence="3">USDA</strain>
    </source>
</reference>
<name>A0A1I8Q1I3_STOCA</name>